<keyword evidence="3 6" id="KW-0863">Zinc-finger</keyword>
<evidence type="ECO:0000256" key="4">
    <source>
        <dbReference type="ARBA" id="ARBA00022833"/>
    </source>
</evidence>
<feature type="region of interest" description="Disordered" evidence="7">
    <location>
        <begin position="54"/>
        <end position="123"/>
    </location>
</feature>
<evidence type="ECO:0000256" key="3">
    <source>
        <dbReference type="ARBA" id="ARBA00022771"/>
    </source>
</evidence>
<comment type="similarity">
    <text evidence="1">Belongs to the ZC2HC1 family.</text>
</comment>
<dbReference type="AlphaFoldDB" id="A0A6P7HIT2"/>
<feature type="compositionally biased region" description="Basic and acidic residues" evidence="7">
    <location>
        <begin position="106"/>
        <end position="120"/>
    </location>
</feature>
<dbReference type="InParanoid" id="A0A6P7HIT2"/>
<dbReference type="Proteomes" id="UP000515145">
    <property type="component" value="Chromosome 22"/>
</dbReference>
<accession>A0A6P7HIT2</accession>
<dbReference type="InterPro" id="IPR049899">
    <property type="entry name" value="Znf_C2HC_C3H"/>
</dbReference>
<reference evidence="9" key="1">
    <citation type="submission" date="2024-06" db="UniProtKB">
        <authorList>
            <consortium name="RefSeq"/>
        </authorList>
    </citation>
    <scope>NUCLEOTIDE SEQUENCE [LARGE SCALE GENOMIC DNA]</scope>
</reference>
<dbReference type="Gene3D" id="3.30.160.60">
    <property type="entry name" value="Classic Zinc Finger"/>
    <property type="match status" value="1"/>
</dbReference>
<feature type="compositionally biased region" description="Basic and acidic residues" evidence="7">
    <location>
        <begin position="54"/>
        <end position="97"/>
    </location>
</feature>
<feature type="region of interest" description="Disordered" evidence="7">
    <location>
        <begin position="1"/>
        <end position="32"/>
    </location>
</feature>
<keyword evidence="9" id="KW-1185">Reference proteome</keyword>
<dbReference type="FunCoup" id="A0A6P7HIT2">
    <property type="interactions" value="46"/>
</dbReference>
<keyword evidence="5" id="KW-0175">Coiled coil</keyword>
<dbReference type="PANTHER" id="PTHR14649">
    <property type="entry name" value="ZINC FINGER C2HC DOMAIN-CONTAINING PROTEIN 1C"/>
    <property type="match status" value="1"/>
</dbReference>
<evidence type="ECO:0000256" key="5">
    <source>
        <dbReference type="ARBA" id="ARBA00023054"/>
    </source>
</evidence>
<feature type="region of interest" description="Disordered" evidence="7">
    <location>
        <begin position="290"/>
        <end position="326"/>
    </location>
</feature>
<name>A0A6P7HIT2_9TELE</name>
<dbReference type="PANTHER" id="PTHR14649:SF1">
    <property type="entry name" value="ZINC FINGER C2HC DOMAIN-CONTAINING PROTEIN 1C"/>
    <property type="match status" value="1"/>
</dbReference>
<reference evidence="10" key="2">
    <citation type="submission" date="2025-08" db="UniProtKB">
        <authorList>
            <consortium name="RefSeq"/>
        </authorList>
    </citation>
    <scope>IDENTIFICATION</scope>
</reference>
<dbReference type="Pfam" id="PF13913">
    <property type="entry name" value="zf-C2HC_2"/>
    <property type="match status" value="1"/>
</dbReference>
<gene>
    <name evidence="10" type="primary">LOC114427779</name>
</gene>
<dbReference type="OrthoDB" id="10255185at2759"/>
<keyword evidence="4" id="KW-0862">Zinc</keyword>
<evidence type="ECO:0000256" key="6">
    <source>
        <dbReference type="PROSITE-ProRule" id="PRU01371"/>
    </source>
</evidence>
<evidence type="ECO:0000256" key="2">
    <source>
        <dbReference type="ARBA" id="ARBA00022723"/>
    </source>
</evidence>
<organism evidence="9 10">
    <name type="scientific">Parambassis ranga</name>
    <name type="common">Indian glassy fish</name>
    <dbReference type="NCBI Taxonomy" id="210632"/>
    <lineage>
        <taxon>Eukaryota</taxon>
        <taxon>Metazoa</taxon>
        <taxon>Chordata</taxon>
        <taxon>Craniata</taxon>
        <taxon>Vertebrata</taxon>
        <taxon>Euteleostomi</taxon>
        <taxon>Actinopterygii</taxon>
        <taxon>Neopterygii</taxon>
        <taxon>Teleostei</taxon>
        <taxon>Neoteleostei</taxon>
        <taxon>Acanthomorphata</taxon>
        <taxon>Ovalentaria</taxon>
        <taxon>Ambassidae</taxon>
        <taxon>Parambassis</taxon>
    </lineage>
</organism>
<proteinExistence type="inferred from homology"/>
<protein>
    <submittedName>
        <fullName evidence="10">Zinc finger C2HC domain-containing protein 1C-like</fullName>
    </submittedName>
</protein>
<keyword evidence="2" id="KW-0479">Metal-binding</keyword>
<dbReference type="GeneID" id="114427779"/>
<feature type="domain" description="C2HC/C3H-type" evidence="8">
    <location>
        <begin position="234"/>
        <end position="263"/>
    </location>
</feature>
<sequence length="326" mass="38454">MTVSTRPGDPQFSHSKEDSHRVPGSDLQMSREIHEKKLMLQEKLWKVEEQIRQKIQRDRAAGDDQKTREDRPERNRDMLMQDRGQRDFKQVKKRQEQQTEDYMSTIHEETYPTIKTKEQEVSVELNPSRWHNVKEHSRRKRENERDDVIWREAEKTKHNKQSKASVRDRGQTQEKIYGEGTHLETDCSVSEQDTPLKMATEHHRGKPLESNPVQRSGPQQAEFELLDSTVVSIQSLPCKICSRMFVRERLERHVQICKKLKQSHRQVYNSYAHRTKGSDLGEFLKTHTRSETPNDIKTKKRNYKGNISNLHRSQLPAGTLKSKQLK</sequence>
<evidence type="ECO:0000256" key="1">
    <source>
        <dbReference type="ARBA" id="ARBA00010843"/>
    </source>
</evidence>
<evidence type="ECO:0000313" key="9">
    <source>
        <dbReference type="Proteomes" id="UP000515145"/>
    </source>
</evidence>
<feature type="compositionally biased region" description="Basic and acidic residues" evidence="7">
    <location>
        <begin position="14"/>
        <end position="32"/>
    </location>
</feature>
<dbReference type="GO" id="GO:0008270">
    <property type="term" value="F:zinc ion binding"/>
    <property type="evidence" value="ECO:0007669"/>
    <property type="project" value="UniProtKB-KW"/>
</dbReference>
<evidence type="ECO:0000256" key="7">
    <source>
        <dbReference type="SAM" id="MobiDB-lite"/>
    </source>
</evidence>
<dbReference type="InterPro" id="IPR026104">
    <property type="entry name" value="ZNF_C2HC_dom_1C"/>
</dbReference>
<dbReference type="RefSeq" id="XP_028251796.1">
    <property type="nucleotide sequence ID" value="XM_028395995.1"/>
</dbReference>
<evidence type="ECO:0000259" key="8">
    <source>
        <dbReference type="PROSITE" id="PS52027"/>
    </source>
</evidence>
<dbReference type="PROSITE" id="PS52027">
    <property type="entry name" value="ZF_C2HC_C3H"/>
    <property type="match status" value="1"/>
</dbReference>
<evidence type="ECO:0000313" key="10">
    <source>
        <dbReference type="RefSeq" id="XP_028251796.1"/>
    </source>
</evidence>